<protein>
    <submittedName>
        <fullName evidence="5">Alpha/beta hydrolase</fullName>
    </submittedName>
</protein>
<accession>A0A2S5TEJ0</accession>
<dbReference type="InterPro" id="IPR013094">
    <property type="entry name" value="AB_hydrolase_3"/>
</dbReference>
<sequence length="308" mass="32152">MSGNLLRNTLRVALRLTLKPMLGPTPSIPTQRRLLKLLGLATMVPRDVKVTPRTIGSAPGEVLQPPSVSQDGVILFLHGGGYCVGSLDSHRPLSATLAKASGLTVFALDYRLAPEHPYPAALNDAVSAYRSLLDEGHERIVLAGDSAGGGLALATALSLRDAGLPSPAALLLVSPWGDLGCGGATMVSNAAADPMLSQAALQRWAAAYVGRVPTDHPLCSPLFADLKGLPPVILQAGSDEILLDDTLRLEKALQQARVPVTLQVYPGLWHDFHLQAGVLDEADDAIGKLGSFARETLAAGAAAPRRGA</sequence>
<dbReference type="Pfam" id="PF07859">
    <property type="entry name" value="Abhydrolase_3"/>
    <property type="match status" value="1"/>
</dbReference>
<dbReference type="PANTHER" id="PTHR48081">
    <property type="entry name" value="AB HYDROLASE SUPERFAMILY PROTEIN C4A8.06C"/>
    <property type="match status" value="1"/>
</dbReference>
<dbReference type="PROSITE" id="PS01173">
    <property type="entry name" value="LIPASE_GDXG_HIS"/>
    <property type="match status" value="1"/>
</dbReference>
<dbReference type="GO" id="GO:0004806">
    <property type="term" value="F:triacylglycerol lipase activity"/>
    <property type="evidence" value="ECO:0007669"/>
    <property type="project" value="TreeGrafter"/>
</dbReference>
<evidence type="ECO:0000256" key="2">
    <source>
        <dbReference type="ARBA" id="ARBA00022801"/>
    </source>
</evidence>
<dbReference type="PANTHER" id="PTHR48081:SF30">
    <property type="entry name" value="ACETYL-HYDROLASE LIPR-RELATED"/>
    <property type="match status" value="1"/>
</dbReference>
<comment type="caution">
    <text evidence="5">The sequence shown here is derived from an EMBL/GenBank/DDBJ whole genome shotgun (WGS) entry which is preliminary data.</text>
</comment>
<dbReference type="AlphaFoldDB" id="A0A2S5TEJ0"/>
<organism evidence="5 6">
    <name type="scientific">Solimonas fluminis</name>
    <dbReference type="NCBI Taxonomy" id="2086571"/>
    <lineage>
        <taxon>Bacteria</taxon>
        <taxon>Pseudomonadati</taxon>
        <taxon>Pseudomonadota</taxon>
        <taxon>Gammaproteobacteria</taxon>
        <taxon>Nevskiales</taxon>
        <taxon>Nevskiaceae</taxon>
        <taxon>Solimonas</taxon>
    </lineage>
</organism>
<name>A0A2S5TEJ0_9GAMM</name>
<keyword evidence="6" id="KW-1185">Reference proteome</keyword>
<evidence type="ECO:0000259" key="4">
    <source>
        <dbReference type="Pfam" id="PF07859"/>
    </source>
</evidence>
<evidence type="ECO:0000313" key="5">
    <source>
        <dbReference type="EMBL" id="PPE73400.1"/>
    </source>
</evidence>
<proteinExistence type="inferred from homology"/>
<dbReference type="PROSITE" id="PS01174">
    <property type="entry name" value="LIPASE_GDXG_SER"/>
    <property type="match status" value="1"/>
</dbReference>
<feature type="domain" description="Alpha/beta hydrolase fold-3" evidence="4">
    <location>
        <begin position="74"/>
        <end position="273"/>
    </location>
</feature>
<feature type="active site" evidence="3">
    <location>
        <position position="146"/>
    </location>
</feature>
<dbReference type="Gene3D" id="3.40.50.1820">
    <property type="entry name" value="alpha/beta hydrolase"/>
    <property type="match status" value="1"/>
</dbReference>
<evidence type="ECO:0000313" key="6">
    <source>
        <dbReference type="Proteomes" id="UP000238220"/>
    </source>
</evidence>
<dbReference type="InterPro" id="IPR029058">
    <property type="entry name" value="AB_hydrolase_fold"/>
</dbReference>
<dbReference type="InterPro" id="IPR050300">
    <property type="entry name" value="GDXG_lipolytic_enzyme"/>
</dbReference>
<evidence type="ECO:0000256" key="3">
    <source>
        <dbReference type="PROSITE-ProRule" id="PRU10038"/>
    </source>
</evidence>
<dbReference type="OrthoDB" id="9806180at2"/>
<dbReference type="InterPro" id="IPR033140">
    <property type="entry name" value="Lipase_GDXG_put_SER_AS"/>
</dbReference>
<dbReference type="RefSeq" id="WP_104230996.1">
    <property type="nucleotide sequence ID" value="NZ_PSNW01000007.1"/>
</dbReference>
<dbReference type="Proteomes" id="UP000238220">
    <property type="component" value="Unassembled WGS sequence"/>
</dbReference>
<gene>
    <name evidence="5" type="ORF">C3942_14130</name>
</gene>
<evidence type="ECO:0000256" key="1">
    <source>
        <dbReference type="ARBA" id="ARBA00010515"/>
    </source>
</evidence>
<comment type="similarity">
    <text evidence="1">Belongs to the 'GDXG' lipolytic enzyme family.</text>
</comment>
<keyword evidence="2 5" id="KW-0378">Hydrolase</keyword>
<dbReference type="SUPFAM" id="SSF53474">
    <property type="entry name" value="alpha/beta-Hydrolases"/>
    <property type="match status" value="1"/>
</dbReference>
<dbReference type="EMBL" id="PSNW01000007">
    <property type="protein sequence ID" value="PPE73400.1"/>
    <property type="molecule type" value="Genomic_DNA"/>
</dbReference>
<dbReference type="InterPro" id="IPR002168">
    <property type="entry name" value="Lipase_GDXG_HIS_AS"/>
</dbReference>
<reference evidence="5 6" key="1">
    <citation type="submission" date="2018-02" db="EMBL/GenBank/DDBJ databases">
        <title>Genome sequencing of Solimonas sp. HR-BB.</title>
        <authorList>
            <person name="Lee Y."/>
            <person name="Jeon C.O."/>
        </authorList>
    </citation>
    <scope>NUCLEOTIDE SEQUENCE [LARGE SCALE GENOMIC DNA]</scope>
    <source>
        <strain evidence="5 6">HR-BB</strain>
    </source>
</reference>